<dbReference type="GO" id="GO:0016020">
    <property type="term" value="C:membrane"/>
    <property type="evidence" value="ECO:0007669"/>
    <property type="project" value="InterPro"/>
</dbReference>
<sequence>MKKTLIAGLLATAASTSWLTDVNAYYEGEQSGLQPMYAQNVMTPNTFSNSIRMLGAQSPLIQAYGLIILQQPDIKVSAMSSLTNHQKFAKANVREWIDEYNPKLIDLNQEMMRYSIRFNSYYNKLYGLAEKINEDEQAAVDFTNAYGKLQGQVQMIQDNMEQTLFELNRFKALLTKDSQSLSQKADEAIQSLQGANGDIVKIRADIKRIQEEIQTDLSDILNRPQEIVKGSIHIGKKVFTITNQTAQTKTIDFVSIDSLSDEIVNAADSQTREIALRIQQKQKELLPLIQKLAKTEAEVTEITFVEDQVSSFTELVDRQITTLEYVLNDWKVLNQNMIQIKTNIDSGTYTNGSLLQKHFNQLKKSSDEIKKQTSQFEDYITNVEVHS</sequence>
<accession>A0AAX2CH29</accession>
<protein>
    <submittedName>
        <fullName evidence="2">NheA</fullName>
    </submittedName>
</protein>
<dbReference type="EMBL" id="FMIK01000022">
    <property type="protein sequence ID" value="SCL89936.1"/>
    <property type="molecule type" value="Genomic_DNA"/>
</dbReference>
<name>A0AAX2CH29_9BACI</name>
<organism evidence="2 3">
    <name type="scientific">Bacillus cytotoxicus</name>
    <dbReference type="NCBI Taxonomy" id="580165"/>
    <lineage>
        <taxon>Bacteria</taxon>
        <taxon>Bacillati</taxon>
        <taxon>Bacillota</taxon>
        <taxon>Bacilli</taxon>
        <taxon>Bacillales</taxon>
        <taxon>Bacillaceae</taxon>
        <taxon>Bacillus</taxon>
        <taxon>Bacillus cereus group</taxon>
    </lineage>
</organism>
<dbReference type="RefSeq" id="WP_087098458.1">
    <property type="nucleotide sequence ID" value="NZ_CP066179.1"/>
</dbReference>
<feature type="chain" id="PRO_5043432695" evidence="1">
    <location>
        <begin position="20"/>
        <end position="387"/>
    </location>
</feature>
<dbReference type="InterPro" id="IPR008414">
    <property type="entry name" value="HBL"/>
</dbReference>
<dbReference type="Pfam" id="PF05791">
    <property type="entry name" value="Bacillus_HBL"/>
    <property type="match status" value="1"/>
</dbReference>
<keyword evidence="1" id="KW-0732">Signal</keyword>
<dbReference type="Proteomes" id="UP000242164">
    <property type="component" value="Unassembled WGS sequence"/>
</dbReference>
<feature type="signal peptide" evidence="1">
    <location>
        <begin position="1"/>
        <end position="19"/>
    </location>
</feature>
<evidence type="ECO:0000313" key="3">
    <source>
        <dbReference type="Proteomes" id="UP000242164"/>
    </source>
</evidence>
<comment type="caution">
    <text evidence="2">The sequence shown here is derived from an EMBL/GenBank/DDBJ whole genome shotgun (WGS) entry which is preliminary data.</text>
</comment>
<gene>
    <name evidence="2" type="ORF">BCB44BAC_01631</name>
</gene>
<dbReference type="SUPFAM" id="SSF58100">
    <property type="entry name" value="Bacterial hemolysins"/>
    <property type="match status" value="1"/>
</dbReference>
<dbReference type="AlphaFoldDB" id="A0AAX2CH29"/>
<dbReference type="InterPro" id="IPR052785">
    <property type="entry name" value="Enterotoxin_cmpnt"/>
</dbReference>
<evidence type="ECO:0000256" key="1">
    <source>
        <dbReference type="SAM" id="SignalP"/>
    </source>
</evidence>
<proteinExistence type="predicted"/>
<dbReference type="Gene3D" id="1.20.1170.10">
    <property type="match status" value="1"/>
</dbReference>
<evidence type="ECO:0000313" key="2">
    <source>
        <dbReference type="EMBL" id="SCL89936.1"/>
    </source>
</evidence>
<dbReference type="PANTHER" id="PTHR38443">
    <property type="match status" value="1"/>
</dbReference>
<dbReference type="CDD" id="cd22654">
    <property type="entry name" value="ClyA_NheA-like"/>
    <property type="match status" value="1"/>
</dbReference>
<reference evidence="2 3" key="1">
    <citation type="submission" date="2016-08" db="EMBL/GenBank/DDBJ databases">
        <authorList>
            <person name="Loux V."/>
            <person name="Rue O."/>
        </authorList>
    </citation>
    <scope>NUCLEOTIDE SEQUENCE [LARGE SCALE GENOMIC DNA]</scope>
    <source>
        <strain evidence="2 3">AFSSA_08CEB44bac</strain>
    </source>
</reference>
<dbReference type="PANTHER" id="PTHR38443:SF2">
    <property type="entry name" value="NON-HEMOLYTIC ENTEROTOXIN LYTIC COMPONENT L1"/>
    <property type="match status" value="1"/>
</dbReference>